<name>A0A4P9XRA4_9FUNG</name>
<dbReference type="InterPro" id="IPR050281">
    <property type="entry name" value="Flavin_monoamine_oxidase"/>
</dbReference>
<comment type="similarity">
    <text evidence="1">Belongs to the flavin monoamine oxidase family.</text>
</comment>
<keyword evidence="2" id="KW-0560">Oxidoreductase</keyword>
<dbReference type="SUPFAM" id="SSF54373">
    <property type="entry name" value="FAD-linked reductases, C-terminal domain"/>
    <property type="match status" value="1"/>
</dbReference>
<evidence type="ECO:0000313" key="5">
    <source>
        <dbReference type="Proteomes" id="UP000271241"/>
    </source>
</evidence>
<organism evidence="4 5">
    <name type="scientific">Thamnocephalis sphaerospora</name>
    <dbReference type="NCBI Taxonomy" id="78915"/>
    <lineage>
        <taxon>Eukaryota</taxon>
        <taxon>Fungi</taxon>
        <taxon>Fungi incertae sedis</taxon>
        <taxon>Zoopagomycota</taxon>
        <taxon>Zoopagomycotina</taxon>
        <taxon>Zoopagomycetes</taxon>
        <taxon>Zoopagales</taxon>
        <taxon>Sigmoideomycetaceae</taxon>
        <taxon>Thamnocephalis</taxon>
    </lineage>
</organism>
<dbReference type="OrthoDB" id="5046242at2759"/>
<accession>A0A4P9XRA4</accession>
<evidence type="ECO:0000256" key="1">
    <source>
        <dbReference type="ARBA" id="ARBA00005995"/>
    </source>
</evidence>
<dbReference type="InterPro" id="IPR036188">
    <property type="entry name" value="FAD/NAD-bd_sf"/>
</dbReference>
<reference evidence="5" key="1">
    <citation type="journal article" date="2018" name="Nat. Microbiol.">
        <title>Leveraging single-cell genomics to expand the fungal tree of life.</title>
        <authorList>
            <person name="Ahrendt S.R."/>
            <person name="Quandt C.A."/>
            <person name="Ciobanu D."/>
            <person name="Clum A."/>
            <person name="Salamov A."/>
            <person name="Andreopoulos B."/>
            <person name="Cheng J.F."/>
            <person name="Woyke T."/>
            <person name="Pelin A."/>
            <person name="Henrissat B."/>
            <person name="Reynolds N.K."/>
            <person name="Benny G.L."/>
            <person name="Smith M.E."/>
            <person name="James T.Y."/>
            <person name="Grigoriev I.V."/>
        </authorList>
    </citation>
    <scope>NUCLEOTIDE SEQUENCE [LARGE SCALE GENOMIC DNA]</scope>
    <source>
        <strain evidence="5">RSA 1356</strain>
    </source>
</reference>
<dbReference type="AlphaFoldDB" id="A0A4P9XRA4"/>
<dbReference type="PANTHER" id="PTHR10742">
    <property type="entry name" value="FLAVIN MONOAMINE OXIDASE"/>
    <property type="match status" value="1"/>
</dbReference>
<dbReference type="GO" id="GO:0006338">
    <property type="term" value="P:chromatin remodeling"/>
    <property type="evidence" value="ECO:0007669"/>
    <property type="project" value="TreeGrafter"/>
</dbReference>
<gene>
    <name evidence="4" type="ORF">THASP1DRAFT_15446</name>
</gene>
<evidence type="ECO:0000256" key="2">
    <source>
        <dbReference type="ARBA" id="ARBA00023002"/>
    </source>
</evidence>
<dbReference type="EMBL" id="KZ992586">
    <property type="protein sequence ID" value="RKP08605.1"/>
    <property type="molecule type" value="Genomic_DNA"/>
</dbReference>
<dbReference type="Proteomes" id="UP000271241">
    <property type="component" value="Unassembled WGS sequence"/>
</dbReference>
<dbReference type="GO" id="GO:0003682">
    <property type="term" value="F:chromatin binding"/>
    <property type="evidence" value="ECO:0007669"/>
    <property type="project" value="TreeGrafter"/>
</dbReference>
<protein>
    <submittedName>
        <fullName evidence="4">Amine oxidase</fullName>
    </submittedName>
</protein>
<dbReference type="Gene3D" id="3.50.50.60">
    <property type="entry name" value="FAD/NAD(P)-binding domain"/>
    <property type="match status" value="1"/>
</dbReference>
<dbReference type="STRING" id="78915.A0A4P9XRA4"/>
<dbReference type="Pfam" id="PF01593">
    <property type="entry name" value="Amino_oxidase"/>
    <property type="match status" value="1"/>
</dbReference>
<dbReference type="PANTHER" id="PTHR10742:SF386">
    <property type="entry name" value="LYSINE-SPECIFIC HISTONE DEMETHYLASE 1A"/>
    <property type="match status" value="1"/>
</dbReference>
<dbReference type="GO" id="GO:0016491">
    <property type="term" value="F:oxidoreductase activity"/>
    <property type="evidence" value="ECO:0007669"/>
    <property type="project" value="UniProtKB-KW"/>
</dbReference>
<evidence type="ECO:0000259" key="3">
    <source>
        <dbReference type="Pfam" id="PF01593"/>
    </source>
</evidence>
<keyword evidence="5" id="KW-1185">Reference proteome</keyword>
<feature type="domain" description="Amine oxidase" evidence="3">
    <location>
        <begin position="14"/>
        <end position="263"/>
    </location>
</feature>
<dbReference type="InterPro" id="IPR002937">
    <property type="entry name" value="Amino_oxidase"/>
</dbReference>
<dbReference type="SUPFAM" id="SSF51905">
    <property type="entry name" value="FAD/NAD(P)-binding domain"/>
    <property type="match status" value="1"/>
</dbReference>
<evidence type="ECO:0000313" key="4">
    <source>
        <dbReference type="EMBL" id="RKP08605.1"/>
    </source>
</evidence>
<sequence length="273" mass="30083">MLPLLEFAAGDKVLAAVRLNHVVTHIDYAGQHVRVTTAEHGEFIANAVLITVPLGVLKAGSVQFHPALPQRKQAAIDRMGFGLLNKVVLEYDQLDKPFWPEVQSFLTLRLDDVDKTKPEVAADLLPRDSITFMNCGREGERPALMAHVHCSLATFVESHTDEQVGELFGRHLARFFPEAKDTKPTRTIVTRWLADPFSRGSYSHIPVGGDVDDIKALAEPCGEHANNEHKPVLFWAGEHTLPEKHAHVHGALESGSVAAKQLLAQFPALAKRP</sequence>
<proteinExistence type="inferred from homology"/>
<dbReference type="GO" id="GO:0050660">
    <property type="term" value="F:flavin adenine dinucleotide binding"/>
    <property type="evidence" value="ECO:0007669"/>
    <property type="project" value="TreeGrafter"/>
</dbReference>